<reference evidence="2" key="1">
    <citation type="journal article" date="2017" name="Front. Plant Sci.">
        <title>Climate Clever Clovers: New Paradigm to Reduce the Environmental Footprint of Ruminants by Breeding Low Methanogenic Forages Utilizing Haplotype Variation.</title>
        <authorList>
            <person name="Kaur P."/>
            <person name="Appels R."/>
            <person name="Bayer P.E."/>
            <person name="Keeble-Gagnere G."/>
            <person name="Wang J."/>
            <person name="Hirakawa H."/>
            <person name="Shirasawa K."/>
            <person name="Vercoe P."/>
            <person name="Stefanova K."/>
            <person name="Durmic Z."/>
            <person name="Nichols P."/>
            <person name="Revell C."/>
            <person name="Isobe S.N."/>
            <person name="Edwards D."/>
            <person name="Erskine W."/>
        </authorList>
    </citation>
    <scope>NUCLEOTIDE SEQUENCE [LARGE SCALE GENOMIC DNA]</scope>
    <source>
        <strain evidence="2">cv. Daliak</strain>
    </source>
</reference>
<organism evidence="1 2">
    <name type="scientific">Trifolium subterraneum</name>
    <name type="common">Subterranean clover</name>
    <dbReference type="NCBI Taxonomy" id="3900"/>
    <lineage>
        <taxon>Eukaryota</taxon>
        <taxon>Viridiplantae</taxon>
        <taxon>Streptophyta</taxon>
        <taxon>Embryophyta</taxon>
        <taxon>Tracheophyta</taxon>
        <taxon>Spermatophyta</taxon>
        <taxon>Magnoliopsida</taxon>
        <taxon>eudicotyledons</taxon>
        <taxon>Gunneridae</taxon>
        <taxon>Pentapetalae</taxon>
        <taxon>rosids</taxon>
        <taxon>fabids</taxon>
        <taxon>Fabales</taxon>
        <taxon>Fabaceae</taxon>
        <taxon>Papilionoideae</taxon>
        <taxon>50 kb inversion clade</taxon>
        <taxon>NPAAA clade</taxon>
        <taxon>Hologalegina</taxon>
        <taxon>IRL clade</taxon>
        <taxon>Trifolieae</taxon>
        <taxon>Trifolium</taxon>
    </lineage>
</organism>
<evidence type="ECO:0008006" key="3">
    <source>
        <dbReference type="Google" id="ProtNLM"/>
    </source>
</evidence>
<dbReference type="EMBL" id="DF974371">
    <property type="protein sequence ID" value="GAU48009.1"/>
    <property type="molecule type" value="Genomic_DNA"/>
</dbReference>
<proteinExistence type="predicted"/>
<dbReference type="Gene3D" id="2.40.50.140">
    <property type="entry name" value="Nucleic acid-binding proteins"/>
    <property type="match status" value="1"/>
</dbReference>
<keyword evidence="2" id="KW-1185">Reference proteome</keyword>
<gene>
    <name evidence="1" type="ORF">TSUD_188800</name>
</gene>
<sequence length="179" mass="20215">MVYNEKDKLGVKFVDVADSDAAKYNLCIKVRVIRMWKVNVFGDPSDFSSLEMVLGDDKGGKSMQLLGSNLFICLSPSLRRARGKCECALFLIQEYIFAMHVIGMFFRFRVSLEVTDGRDTCVFGVFDADMSYMMEKSCAFFVARCKGKTVGPHPIEFDGLLGKKMLFDGPLKKVKIEKE</sequence>
<dbReference type="Proteomes" id="UP000242715">
    <property type="component" value="Unassembled WGS sequence"/>
</dbReference>
<dbReference type="OrthoDB" id="1914402at2759"/>
<evidence type="ECO:0000313" key="1">
    <source>
        <dbReference type="EMBL" id="GAU48009.1"/>
    </source>
</evidence>
<protein>
    <recommendedName>
        <fullName evidence="3">DUF223 domain-containing protein</fullName>
    </recommendedName>
</protein>
<accession>A0A2Z6PMP1</accession>
<dbReference type="InterPro" id="IPR012340">
    <property type="entry name" value="NA-bd_OB-fold"/>
</dbReference>
<dbReference type="AlphaFoldDB" id="A0A2Z6PMP1"/>
<evidence type="ECO:0000313" key="2">
    <source>
        <dbReference type="Proteomes" id="UP000242715"/>
    </source>
</evidence>
<name>A0A2Z6PMP1_TRISU</name>